<dbReference type="NCBIfam" id="TIGR02607">
    <property type="entry name" value="antidote_HigA"/>
    <property type="match status" value="1"/>
</dbReference>
<evidence type="ECO:0000259" key="2">
    <source>
        <dbReference type="PROSITE" id="PS50943"/>
    </source>
</evidence>
<dbReference type="SMART" id="SM00530">
    <property type="entry name" value="HTH_XRE"/>
    <property type="match status" value="1"/>
</dbReference>
<dbReference type="PROSITE" id="PS50943">
    <property type="entry name" value="HTH_CROC1"/>
    <property type="match status" value="1"/>
</dbReference>
<dbReference type="PANTHER" id="PTHR36924:SF1">
    <property type="entry name" value="ANTITOXIN HIGA-1"/>
    <property type="match status" value="1"/>
</dbReference>
<dbReference type="InterPro" id="IPR010982">
    <property type="entry name" value="Lambda_DNA-bd_dom_sf"/>
</dbReference>
<proteinExistence type="predicted"/>
<dbReference type="GO" id="GO:0003677">
    <property type="term" value="F:DNA binding"/>
    <property type="evidence" value="ECO:0007669"/>
    <property type="project" value="UniProtKB-KW"/>
</dbReference>
<dbReference type="AlphaFoldDB" id="A0A0A6PKI4"/>
<sequence>MIPKNKPTHPGKFVKEDILKELGITQTQLANALGVPRHTITQLVNEKCDLTADMALRLSRFTQTTPEMWLNLQLAIELWDAYQSPYAEKIEQIQH</sequence>
<dbReference type="CDD" id="cd00093">
    <property type="entry name" value="HTH_XRE"/>
    <property type="match status" value="1"/>
</dbReference>
<reference evidence="3 4" key="1">
    <citation type="journal article" date="2016" name="Front. Microbiol.">
        <title>Single-Cell (Meta-)Genomics of a Dimorphic Candidatus Thiomargarita nelsonii Reveals Genomic Plasticity.</title>
        <authorList>
            <person name="Flood B.E."/>
            <person name="Fliss P."/>
            <person name="Jones D.S."/>
            <person name="Dick G.J."/>
            <person name="Jain S."/>
            <person name="Kaster A.K."/>
            <person name="Winkel M."/>
            <person name="Mussmann M."/>
            <person name="Bailey J."/>
        </authorList>
    </citation>
    <scope>NUCLEOTIDE SEQUENCE [LARGE SCALE GENOMIC DNA]</scope>
    <source>
        <strain evidence="3">Hydrate Ridge</strain>
    </source>
</reference>
<dbReference type="Pfam" id="PF01381">
    <property type="entry name" value="HTH_3"/>
    <property type="match status" value="1"/>
</dbReference>
<accession>A0A0A6PKI4</accession>
<name>A0A0A6PKI4_9GAMM</name>
<evidence type="ECO:0000313" key="3">
    <source>
        <dbReference type="EMBL" id="KHD06287.1"/>
    </source>
</evidence>
<dbReference type="Proteomes" id="UP000030428">
    <property type="component" value="Unassembled WGS sequence"/>
</dbReference>
<keyword evidence="4" id="KW-1185">Reference proteome</keyword>
<gene>
    <name evidence="3" type="ORF">PN36_32995</name>
</gene>
<organism evidence="3 4">
    <name type="scientific">Candidatus Thiomargarita nelsonii</name>
    <dbReference type="NCBI Taxonomy" id="1003181"/>
    <lineage>
        <taxon>Bacteria</taxon>
        <taxon>Pseudomonadati</taxon>
        <taxon>Pseudomonadota</taxon>
        <taxon>Gammaproteobacteria</taxon>
        <taxon>Thiotrichales</taxon>
        <taxon>Thiotrichaceae</taxon>
        <taxon>Thiomargarita</taxon>
    </lineage>
</organism>
<dbReference type="EMBL" id="JSZA02000315">
    <property type="protein sequence ID" value="KHD06287.1"/>
    <property type="molecule type" value="Genomic_DNA"/>
</dbReference>
<evidence type="ECO:0000256" key="1">
    <source>
        <dbReference type="ARBA" id="ARBA00023125"/>
    </source>
</evidence>
<keyword evidence="1" id="KW-0238">DNA-binding</keyword>
<dbReference type="InterPro" id="IPR001387">
    <property type="entry name" value="Cro/C1-type_HTH"/>
</dbReference>
<dbReference type="InterPro" id="IPR013430">
    <property type="entry name" value="Toxin_antidote_HigA"/>
</dbReference>
<dbReference type="SUPFAM" id="SSF47413">
    <property type="entry name" value="lambda repressor-like DNA-binding domains"/>
    <property type="match status" value="1"/>
</dbReference>
<dbReference type="PANTHER" id="PTHR36924">
    <property type="entry name" value="ANTITOXIN HIGA-1"/>
    <property type="match status" value="1"/>
</dbReference>
<evidence type="ECO:0000313" key="4">
    <source>
        <dbReference type="Proteomes" id="UP000030428"/>
    </source>
</evidence>
<feature type="domain" description="HTH cro/C1-type" evidence="2">
    <location>
        <begin position="20"/>
        <end position="69"/>
    </location>
</feature>
<protein>
    <recommendedName>
        <fullName evidence="2">HTH cro/C1-type domain-containing protein</fullName>
    </recommendedName>
</protein>
<comment type="caution">
    <text evidence="3">The sequence shown here is derived from an EMBL/GenBank/DDBJ whole genome shotgun (WGS) entry which is preliminary data.</text>
</comment>
<dbReference type="Gene3D" id="1.10.260.40">
    <property type="entry name" value="lambda repressor-like DNA-binding domains"/>
    <property type="match status" value="1"/>
</dbReference>